<dbReference type="SMART" id="SM00320">
    <property type="entry name" value="WD40"/>
    <property type="match status" value="5"/>
</dbReference>
<evidence type="ECO:0000313" key="5">
    <source>
        <dbReference type="Proteomes" id="UP000054928"/>
    </source>
</evidence>
<evidence type="ECO:0000256" key="1">
    <source>
        <dbReference type="PROSITE-ProRule" id="PRU00221"/>
    </source>
</evidence>
<keyword evidence="5" id="KW-1185">Reference proteome</keyword>
<feature type="region of interest" description="Disordered" evidence="3">
    <location>
        <begin position="1259"/>
        <end position="1303"/>
    </location>
</feature>
<accession>A0A0P1B411</accession>
<evidence type="ECO:0000256" key="3">
    <source>
        <dbReference type="SAM" id="MobiDB-lite"/>
    </source>
</evidence>
<proteinExistence type="predicted"/>
<dbReference type="InterPro" id="IPR015943">
    <property type="entry name" value="WD40/YVTN_repeat-like_dom_sf"/>
</dbReference>
<evidence type="ECO:0000313" key="4">
    <source>
        <dbReference type="EMBL" id="CEG48844.1"/>
    </source>
</evidence>
<dbReference type="Proteomes" id="UP000054928">
    <property type="component" value="Unassembled WGS sequence"/>
</dbReference>
<feature type="compositionally biased region" description="Polar residues" evidence="3">
    <location>
        <begin position="1259"/>
        <end position="1268"/>
    </location>
</feature>
<dbReference type="OrthoDB" id="10251741at2759"/>
<name>A0A0P1B411_PLAHL</name>
<feature type="coiled-coil region" evidence="2">
    <location>
        <begin position="810"/>
        <end position="844"/>
    </location>
</feature>
<dbReference type="STRING" id="4781.A0A0P1B411"/>
<dbReference type="PROSITE" id="PS50082">
    <property type="entry name" value="WD_REPEATS_2"/>
    <property type="match status" value="1"/>
</dbReference>
<feature type="coiled-coil region" evidence="2">
    <location>
        <begin position="925"/>
        <end position="980"/>
    </location>
</feature>
<dbReference type="GeneID" id="36401697"/>
<dbReference type="Gene3D" id="2.130.10.10">
    <property type="entry name" value="YVTN repeat-like/Quinoprotein amine dehydrogenase"/>
    <property type="match status" value="2"/>
</dbReference>
<dbReference type="PANTHER" id="PTHR32215">
    <property type="entry name" value="CILIA- AND FLAGELLA-ASSOCIATED PROTEIN 57"/>
    <property type="match status" value="1"/>
</dbReference>
<dbReference type="PROSITE" id="PS50294">
    <property type="entry name" value="WD_REPEATS_REGION"/>
    <property type="match status" value="1"/>
</dbReference>
<feature type="repeat" description="WD" evidence="1">
    <location>
        <begin position="517"/>
        <end position="558"/>
    </location>
</feature>
<dbReference type="EMBL" id="CCYD01003042">
    <property type="protein sequence ID" value="CEG48844.1"/>
    <property type="molecule type" value="Genomic_DNA"/>
</dbReference>
<dbReference type="SUPFAM" id="SSF50978">
    <property type="entry name" value="WD40 repeat-like"/>
    <property type="match status" value="2"/>
</dbReference>
<feature type="compositionally biased region" description="Polar residues" evidence="3">
    <location>
        <begin position="1276"/>
        <end position="1288"/>
    </location>
</feature>
<dbReference type="InterPro" id="IPR001680">
    <property type="entry name" value="WD40_rpt"/>
</dbReference>
<keyword evidence="2" id="KW-0175">Coiled coil</keyword>
<dbReference type="RefSeq" id="XP_024585213.1">
    <property type="nucleotide sequence ID" value="XM_024719966.1"/>
</dbReference>
<sequence>MDGTVDNLEKSQQNELALYASIDENTEPNLHLTPTYVLGFRSCGRTVIEFVSESRVIYPVAHHLVIYNLENRSMEFFYHVHHVKSVQCFRVSPNLELLAVAEIYQQDVENSLHKAISPVNASLLPMLASHGSDVTLRSMLGNQESHAIAIYNLGTKTRVKTIPLSVKSSVASCSFSANNKYLAVLEDAPYHNLTYWKLSEPKLVASCKCPSRGTRIYISPNNNRFISISGPAYLKYWIRSNKDTKLSNFVTKGKDQEQYVDHTWVKEHMIALAEYGLILCFRLTADVPDLIHSFRCHQPSHVRMECVTGHEKGFVLGGSAGFFGIYEALDDPKDPFSLVRSVSVGDVAFECITVSPSTETIIACLKNQSLVTVSMNAIDNGQEDRFEFREMFRHGHQVGSVVQVDVCVQRSIIATCGTDKTVRVWNFELKYYELSHHCLEEPTAIALHPSGFILVVAFKERVRVYQILHDSLSQLKELSFKACRFIRYAHGGHLFACASGLTVIVLHAYSLDIVHVLSGHVGAVRCLDWSWDDKHLFSAAHDGAIYRWDTSTGSRSEEMQHIAKQCHYAAFVVGTEPSIVVASGTDGKIREVVAREESRSFDLPTGVVITSMALTKDCQRLFVGTKAGYIEVYTWPIRNKSVAKYYAHAEGILHLRVTDDNEQLITCAEDGSVCIFYILRSGLQRQKHIGISFAKPESSSVLIERRKAGGSYTDAVLIAREDLEERRIKVLEWQQRYDKATADIEFALHRKENEWINRLHVLKEESEHLVIQERVRFEELEACHQLATRKHNEELKKVEAHHVKMMQEIENQYERKLAQEMARYDTLSETLEKTRQRCESLVEAHDSQSRDVLHAERMTAYTRAKEQNDIIKRLHEDVKYNHDKFKEVLHQEEIDNEHEVQKMRAEFVEQLESERRNTAVKQGQVSAANTKLESLRKKLQEQKALSHARDVLLTTEQAKLVRLEETLTNYEQHFEGCRAQSHDKDRTIDDLRSDNRVLTSFRSVLSHRIDGLETKQAPLQKHLRLMEGKISEIQHELADEFLSKSDNRKEMETKDSKLRTSLHEVKMLRQDLMQKNYCVGAMKREFTRLAQITNYKDLESAVKDAYKVHVMGEILQKKMSPKTFISKAAKSPQNQQSPITGTSVSDDALGFDCKQSVDESAKQLEYMSRTIQTLRTALDHAKTQTDRVRRESVVEGNTLIDECNRLRIEKKELQTEICDLKHTLYLTGGFSSFGERLTESDASKLQLSHSSPELRLTSLSHSPQLGHSSTRDHSASVENLQSGRATPSKQERLQRTPTCASSVYPNHSNRRLLPFKRVERIRQNAAHADNLLITIEKQKRDIQRLQKQIQLLLSGAADVPLINHDEDVARLIPLHSFPHPQTISHFYASKEEAMIISRAGVLRSIPQTEFDTAAGSGPQGRPPSGANAF</sequence>
<feature type="coiled-coil region" evidence="2">
    <location>
        <begin position="1171"/>
        <end position="1216"/>
    </location>
</feature>
<keyword evidence="1" id="KW-0853">WD repeat</keyword>
<feature type="coiled-coil region" evidence="2">
    <location>
        <begin position="1328"/>
        <end position="1355"/>
    </location>
</feature>
<dbReference type="InterPro" id="IPR036322">
    <property type="entry name" value="WD40_repeat_dom_sf"/>
</dbReference>
<organism evidence="4 5">
    <name type="scientific">Plasmopara halstedii</name>
    <name type="common">Downy mildew of sunflower</name>
    <dbReference type="NCBI Taxonomy" id="4781"/>
    <lineage>
        <taxon>Eukaryota</taxon>
        <taxon>Sar</taxon>
        <taxon>Stramenopiles</taxon>
        <taxon>Oomycota</taxon>
        <taxon>Peronosporomycetes</taxon>
        <taxon>Peronosporales</taxon>
        <taxon>Peronosporaceae</taxon>
        <taxon>Plasmopara</taxon>
    </lineage>
</organism>
<dbReference type="InterPro" id="IPR052993">
    <property type="entry name" value="CFA-57"/>
</dbReference>
<feature type="region of interest" description="Disordered" evidence="3">
    <location>
        <begin position="1410"/>
        <end position="1429"/>
    </location>
</feature>
<evidence type="ECO:0000256" key="2">
    <source>
        <dbReference type="SAM" id="Coils"/>
    </source>
</evidence>
<protein>
    <submittedName>
        <fullName evidence="4">WD40/YVTN repeat-like-containing domain</fullName>
    </submittedName>
</protein>
<reference evidence="5" key="1">
    <citation type="submission" date="2014-09" db="EMBL/GenBank/DDBJ databases">
        <authorList>
            <person name="Sharma Rahul"/>
            <person name="Thines Marco"/>
        </authorList>
    </citation>
    <scope>NUCLEOTIDE SEQUENCE [LARGE SCALE GENOMIC DNA]</scope>
</reference>
<dbReference type="OMA" id="DAYKIYV"/>
<dbReference type="Pfam" id="PF00400">
    <property type="entry name" value="WD40"/>
    <property type="match status" value="3"/>
</dbReference>
<dbReference type="PANTHER" id="PTHR32215:SF0">
    <property type="entry name" value="CILIA- AND FLAGELLA-ASSOCIATED PROTEIN 57"/>
    <property type="match status" value="1"/>
</dbReference>